<dbReference type="Proteomes" id="UP001611383">
    <property type="component" value="Chromosome"/>
</dbReference>
<sequence length="84" mass="8631">MNLRALSLAVLVGAVLVGCGGTEVAPEEETGRATEALSACTTLVSCEAVSGRACTEPRAERDCCSAAGTPGTCTCVINRWFCVY</sequence>
<organism evidence="1 2">
    <name type="scientific">Archangium minus</name>
    <dbReference type="NCBI Taxonomy" id="83450"/>
    <lineage>
        <taxon>Bacteria</taxon>
        <taxon>Pseudomonadati</taxon>
        <taxon>Myxococcota</taxon>
        <taxon>Myxococcia</taxon>
        <taxon>Myxococcales</taxon>
        <taxon>Cystobacterineae</taxon>
        <taxon>Archangiaceae</taxon>
        <taxon>Archangium</taxon>
    </lineage>
</organism>
<proteinExistence type="predicted"/>
<keyword evidence="2" id="KW-1185">Reference proteome</keyword>
<reference evidence="1 2" key="1">
    <citation type="submission" date="2019-08" db="EMBL/GenBank/DDBJ databases">
        <title>Archangium and Cystobacter genomes.</title>
        <authorList>
            <person name="Chen I.-C.K."/>
            <person name="Wielgoss S."/>
        </authorList>
    </citation>
    <scope>NUCLEOTIDE SEQUENCE [LARGE SCALE GENOMIC DNA]</scope>
    <source>
        <strain evidence="1 2">Cbm 6</strain>
    </source>
</reference>
<gene>
    <name evidence="1" type="ORF">F0U60_53520</name>
</gene>
<evidence type="ECO:0000313" key="2">
    <source>
        <dbReference type="Proteomes" id="UP001611383"/>
    </source>
</evidence>
<dbReference type="EMBL" id="CP043494">
    <property type="protein sequence ID" value="WNG51960.1"/>
    <property type="molecule type" value="Genomic_DNA"/>
</dbReference>
<evidence type="ECO:0000313" key="1">
    <source>
        <dbReference type="EMBL" id="WNG51960.1"/>
    </source>
</evidence>
<dbReference type="PROSITE" id="PS51257">
    <property type="entry name" value="PROKAR_LIPOPROTEIN"/>
    <property type="match status" value="1"/>
</dbReference>
<evidence type="ECO:0008006" key="3">
    <source>
        <dbReference type="Google" id="ProtNLM"/>
    </source>
</evidence>
<protein>
    <recommendedName>
        <fullName evidence="3">Lipoprotein</fullName>
    </recommendedName>
</protein>
<accession>A0ABY9X9A2</accession>
<name>A0ABY9X9A2_9BACT</name>
<dbReference type="RefSeq" id="WP_395812261.1">
    <property type="nucleotide sequence ID" value="NZ_CP043494.1"/>
</dbReference>